<dbReference type="RefSeq" id="WP_140396787.1">
    <property type="nucleotide sequence ID" value="NZ_FUKI01000064.1"/>
</dbReference>
<evidence type="ECO:0000259" key="3">
    <source>
        <dbReference type="Pfam" id="PF07731"/>
    </source>
</evidence>
<keyword evidence="1" id="KW-1133">Transmembrane helix</keyword>
<evidence type="ECO:0000313" key="4">
    <source>
        <dbReference type="EMBL" id="SJM90786.1"/>
    </source>
</evidence>
<dbReference type="GO" id="GO:0016491">
    <property type="term" value="F:oxidoreductase activity"/>
    <property type="evidence" value="ECO:0007669"/>
    <property type="project" value="InterPro"/>
</dbReference>
<dbReference type="GO" id="GO:0005507">
    <property type="term" value="F:copper ion binding"/>
    <property type="evidence" value="ECO:0007669"/>
    <property type="project" value="InterPro"/>
</dbReference>
<keyword evidence="1" id="KW-0472">Membrane</keyword>
<feature type="transmembrane region" description="Helical" evidence="1">
    <location>
        <begin position="193"/>
        <end position="214"/>
    </location>
</feature>
<dbReference type="Proteomes" id="UP000195667">
    <property type="component" value="Unassembled WGS sequence"/>
</dbReference>
<feature type="chain" id="PRO_5012571343" evidence="2">
    <location>
        <begin position="22"/>
        <end position="219"/>
    </location>
</feature>
<proteinExistence type="predicted"/>
<gene>
    <name evidence="4" type="ORF">CRENPOLYSF1_1560005</name>
</gene>
<dbReference type="Pfam" id="PF07731">
    <property type="entry name" value="Cu-oxidase_2"/>
    <property type="match status" value="1"/>
</dbReference>
<feature type="signal peptide" evidence="2">
    <location>
        <begin position="1"/>
        <end position="21"/>
    </location>
</feature>
<evidence type="ECO:0000256" key="1">
    <source>
        <dbReference type="SAM" id="Phobius"/>
    </source>
</evidence>
<reference evidence="5" key="1">
    <citation type="submission" date="2017-02" db="EMBL/GenBank/DDBJ databases">
        <authorList>
            <person name="Daims H."/>
        </authorList>
    </citation>
    <scope>NUCLEOTIDE SEQUENCE [LARGE SCALE GENOMIC DNA]</scope>
</reference>
<dbReference type="AlphaFoldDB" id="A0A1R4H3N2"/>
<sequence length="219" mass="24637">MKKLSVMSIALWVLFIQPVAAMTMNHDGMFMDEKSMIMNANENNLPKDCPKISETVNLTIRAGHKHATKFNGKMFAFDQQEWKVKPCAKITITFINDDQIRHQLMVHGLPGYLYPHGMFHLELYGQGQLTASLIVPSMKKTYLVHCEIPQHMEKGMKAQLKVDGGDVDIPSIPGISAAVREDVYPVHWTNATWIILLTCVVMGCLAALLFLLLARKESV</sequence>
<dbReference type="SUPFAM" id="SSF49503">
    <property type="entry name" value="Cupredoxins"/>
    <property type="match status" value="1"/>
</dbReference>
<dbReference type="Gene3D" id="2.60.40.420">
    <property type="entry name" value="Cupredoxins - blue copper proteins"/>
    <property type="match status" value="1"/>
</dbReference>
<name>A0A1R4H3N2_9GAMM</name>
<organism evidence="4 5">
    <name type="scientific">Crenothrix polyspora</name>
    <dbReference type="NCBI Taxonomy" id="360316"/>
    <lineage>
        <taxon>Bacteria</taxon>
        <taxon>Pseudomonadati</taxon>
        <taxon>Pseudomonadota</taxon>
        <taxon>Gammaproteobacteria</taxon>
        <taxon>Methylococcales</taxon>
        <taxon>Crenotrichaceae</taxon>
        <taxon>Crenothrix</taxon>
    </lineage>
</organism>
<dbReference type="EMBL" id="FUKI01000064">
    <property type="protein sequence ID" value="SJM90786.1"/>
    <property type="molecule type" value="Genomic_DNA"/>
</dbReference>
<keyword evidence="2" id="KW-0732">Signal</keyword>
<feature type="domain" description="Plastocyanin-like" evidence="3">
    <location>
        <begin position="57"/>
        <end position="163"/>
    </location>
</feature>
<evidence type="ECO:0000256" key="2">
    <source>
        <dbReference type="SAM" id="SignalP"/>
    </source>
</evidence>
<accession>A0A1R4H3N2</accession>
<protein>
    <submittedName>
        <fullName evidence="4">Multicopper oxidase type 2 (Modular protein)</fullName>
    </submittedName>
</protein>
<dbReference type="InterPro" id="IPR008972">
    <property type="entry name" value="Cupredoxin"/>
</dbReference>
<keyword evidence="5" id="KW-1185">Reference proteome</keyword>
<keyword evidence="1" id="KW-0812">Transmembrane</keyword>
<evidence type="ECO:0000313" key="5">
    <source>
        <dbReference type="Proteomes" id="UP000195667"/>
    </source>
</evidence>
<dbReference type="OrthoDB" id="5801345at2"/>
<dbReference type="InterPro" id="IPR011706">
    <property type="entry name" value="Cu-oxidase_C"/>
</dbReference>